<comment type="subcellular location">
    <subcellularLocation>
        <location evidence="1">Cytoplasm</location>
    </subcellularLocation>
</comment>
<dbReference type="PROSITE" id="PS50222">
    <property type="entry name" value="EF_HAND_2"/>
    <property type="match status" value="1"/>
</dbReference>
<dbReference type="InterPro" id="IPR002048">
    <property type="entry name" value="EF_hand_dom"/>
</dbReference>
<feature type="domain" description="EF-hand" evidence="7">
    <location>
        <begin position="203"/>
        <end position="238"/>
    </location>
</feature>
<evidence type="ECO:0000256" key="2">
    <source>
        <dbReference type="ARBA" id="ARBA00022490"/>
    </source>
</evidence>
<evidence type="ECO:0000256" key="4">
    <source>
        <dbReference type="ARBA" id="ARBA00022737"/>
    </source>
</evidence>
<dbReference type="CDD" id="cd16180">
    <property type="entry name" value="EFh_PEF_Group_I"/>
    <property type="match status" value="1"/>
</dbReference>
<organism evidence="8">
    <name type="scientific">Mucochytrium quahogii</name>
    <dbReference type="NCBI Taxonomy" id="96639"/>
    <lineage>
        <taxon>Eukaryota</taxon>
        <taxon>Sar</taxon>
        <taxon>Stramenopiles</taxon>
        <taxon>Bigyra</taxon>
        <taxon>Labyrinthulomycetes</taxon>
        <taxon>Thraustochytrida</taxon>
        <taxon>Thraustochytriidae</taxon>
        <taxon>Mucochytrium</taxon>
    </lineage>
</organism>
<feature type="compositionally biased region" description="Pro residues" evidence="6">
    <location>
        <begin position="71"/>
        <end position="95"/>
    </location>
</feature>
<keyword evidence="5" id="KW-0106">Calcium</keyword>
<dbReference type="Gene3D" id="1.10.238.10">
    <property type="entry name" value="EF-hand"/>
    <property type="match status" value="1"/>
</dbReference>
<dbReference type="GO" id="GO:0005509">
    <property type="term" value="F:calcium ion binding"/>
    <property type="evidence" value="ECO:0007669"/>
    <property type="project" value="InterPro"/>
</dbReference>
<evidence type="ECO:0000256" key="3">
    <source>
        <dbReference type="ARBA" id="ARBA00022723"/>
    </source>
</evidence>
<dbReference type="PANTHER" id="PTHR46212">
    <property type="entry name" value="PEFLIN"/>
    <property type="match status" value="1"/>
</dbReference>
<dbReference type="InterPro" id="IPR011992">
    <property type="entry name" value="EF-hand-dom_pair"/>
</dbReference>
<name>A0A7S2R7U5_9STRA</name>
<evidence type="ECO:0000313" key="8">
    <source>
        <dbReference type="EMBL" id="CAD9663156.1"/>
    </source>
</evidence>
<dbReference type="GO" id="GO:0048306">
    <property type="term" value="F:calcium-dependent protein binding"/>
    <property type="evidence" value="ECO:0007669"/>
    <property type="project" value="UniProtKB-ARBA"/>
</dbReference>
<dbReference type="SMART" id="SM00054">
    <property type="entry name" value="EFh"/>
    <property type="match status" value="4"/>
</dbReference>
<keyword evidence="2" id="KW-0963">Cytoplasm</keyword>
<evidence type="ECO:0000256" key="5">
    <source>
        <dbReference type="ARBA" id="ARBA00022837"/>
    </source>
</evidence>
<dbReference type="InterPro" id="IPR018247">
    <property type="entry name" value="EF_Hand_1_Ca_BS"/>
</dbReference>
<dbReference type="PANTHER" id="PTHR46212:SF3">
    <property type="entry name" value="GH27120P"/>
    <property type="match status" value="1"/>
</dbReference>
<evidence type="ECO:0000256" key="6">
    <source>
        <dbReference type="SAM" id="MobiDB-lite"/>
    </source>
</evidence>
<dbReference type="EMBL" id="HBHK01000978">
    <property type="protein sequence ID" value="CAD9663156.1"/>
    <property type="molecule type" value="Transcribed_RNA"/>
</dbReference>
<feature type="region of interest" description="Disordered" evidence="6">
    <location>
        <begin position="65"/>
        <end position="117"/>
    </location>
</feature>
<dbReference type="AlphaFoldDB" id="A0A7S2R7U5"/>
<dbReference type="InterPro" id="IPR051426">
    <property type="entry name" value="Peflin/Sorcin_CaBP"/>
</dbReference>
<keyword evidence="4" id="KW-0677">Repeat</keyword>
<dbReference type="Pfam" id="PF13499">
    <property type="entry name" value="EF-hand_7"/>
    <property type="match status" value="2"/>
</dbReference>
<evidence type="ECO:0000259" key="7">
    <source>
        <dbReference type="PROSITE" id="PS50222"/>
    </source>
</evidence>
<protein>
    <recommendedName>
        <fullName evidence="7">EF-hand domain-containing protein</fullName>
    </recommendedName>
</protein>
<feature type="compositionally biased region" description="Pro residues" evidence="6">
    <location>
        <begin position="102"/>
        <end position="111"/>
    </location>
</feature>
<dbReference type="GO" id="GO:0005737">
    <property type="term" value="C:cytoplasm"/>
    <property type="evidence" value="ECO:0007669"/>
    <property type="project" value="UniProtKB-SubCell"/>
</dbReference>
<keyword evidence="3" id="KW-0479">Metal-binding</keyword>
<gene>
    <name evidence="8" type="ORF">QSP1433_LOCUS558</name>
</gene>
<proteinExistence type="predicted"/>
<dbReference type="SUPFAM" id="SSF47473">
    <property type="entry name" value="EF-hand"/>
    <property type="match status" value="1"/>
</dbReference>
<reference evidence="8" key="1">
    <citation type="submission" date="2021-01" db="EMBL/GenBank/DDBJ databases">
        <authorList>
            <person name="Corre E."/>
            <person name="Pelletier E."/>
            <person name="Niang G."/>
            <person name="Scheremetjew M."/>
            <person name="Finn R."/>
            <person name="Kale V."/>
            <person name="Holt S."/>
            <person name="Cochrane G."/>
            <person name="Meng A."/>
            <person name="Brown T."/>
            <person name="Cohen L."/>
        </authorList>
    </citation>
    <scope>NUCLEOTIDE SEQUENCE</scope>
    <source>
        <strain evidence="8">NY070348D</strain>
    </source>
</reference>
<evidence type="ECO:0000256" key="1">
    <source>
        <dbReference type="ARBA" id="ARBA00004496"/>
    </source>
</evidence>
<dbReference type="PROSITE" id="PS00018">
    <property type="entry name" value="EF_HAND_1"/>
    <property type="match status" value="2"/>
</dbReference>
<sequence length="305" mass="34067">MCDRIQLTKWRRVLRKERFNMQRYQVQIPQGVGPGQPFIVNVAGQQMRVTCPANARAGSMIEIQAPAAGGTPPPPQQQHAPPPPQQQQYAPPPPQQQQQGYAPPPPAPVPGSAPVGKALAPQCAASLDAERRLAQGGPPDAGLIFTAMDRDGSNSVEVHELQHGLSQGGRMKFSIKTCQLLINIYDKDGNGEVNRNEFLALWGYLDQWRACFDAHDRDKSGSISKEELKAAIQQVGYRFSEPFYEKLMRIYSKTNHGQVGFDEFIQVFCELHNLTEAFKKFDKQQIGKAEFMYEEFLNAAYSIHT</sequence>
<accession>A0A7S2R7U5</accession>